<feature type="domain" description="Gfo/Idh/MocA-like oxidoreductase N-terminal" evidence="1">
    <location>
        <begin position="2"/>
        <end position="104"/>
    </location>
</feature>
<evidence type="ECO:0000313" key="2">
    <source>
        <dbReference type="EMBL" id="PQV57744.1"/>
    </source>
</evidence>
<protein>
    <submittedName>
        <fullName evidence="2">D-galactose 1-dehydrogenase</fullName>
    </submittedName>
</protein>
<dbReference type="OrthoDB" id="9813657at2"/>
<dbReference type="PANTHER" id="PTHR43818">
    <property type="entry name" value="BCDNA.GH03377"/>
    <property type="match status" value="1"/>
</dbReference>
<evidence type="ECO:0000259" key="1">
    <source>
        <dbReference type="Pfam" id="PF01408"/>
    </source>
</evidence>
<gene>
    <name evidence="2" type="ORF">LX70_01552</name>
</gene>
<dbReference type="SUPFAM" id="SSF51735">
    <property type="entry name" value="NAD(P)-binding Rossmann-fold domains"/>
    <property type="match status" value="1"/>
</dbReference>
<dbReference type="PANTHER" id="PTHR43818:SF7">
    <property type="entry name" value="DEHYDROGENASE"/>
    <property type="match status" value="1"/>
</dbReference>
<keyword evidence="3" id="KW-1185">Reference proteome</keyword>
<dbReference type="Gene3D" id="3.40.50.720">
    <property type="entry name" value="NAD(P)-binding Rossmann-like Domain"/>
    <property type="match status" value="1"/>
</dbReference>
<accession>A0A2S8SAC2</accession>
<reference evidence="2 3" key="1">
    <citation type="submission" date="2018-02" db="EMBL/GenBank/DDBJ databases">
        <title>Genomic Encyclopedia of Archaeal and Bacterial Type Strains, Phase II (KMG-II): from individual species to whole genera.</title>
        <authorList>
            <person name="Goeker M."/>
        </authorList>
    </citation>
    <scope>NUCLEOTIDE SEQUENCE [LARGE SCALE GENOMIC DNA]</scope>
    <source>
        <strain evidence="2 3">DSM 18921</strain>
    </source>
</reference>
<name>A0A2S8SAC2_9RHOB</name>
<dbReference type="RefSeq" id="WP_105513964.1">
    <property type="nucleotide sequence ID" value="NZ_PVEP01000002.1"/>
</dbReference>
<dbReference type="InterPro" id="IPR000683">
    <property type="entry name" value="Gfo/Idh/MocA-like_OxRdtase_N"/>
</dbReference>
<dbReference type="InterPro" id="IPR050463">
    <property type="entry name" value="Gfo/Idh/MocA_oxidrdct_glycsds"/>
</dbReference>
<dbReference type="EMBL" id="PVEP01000002">
    <property type="protein sequence ID" value="PQV57744.1"/>
    <property type="molecule type" value="Genomic_DNA"/>
</dbReference>
<dbReference type="InterPro" id="IPR036291">
    <property type="entry name" value="NAD(P)-bd_dom_sf"/>
</dbReference>
<dbReference type="Gene3D" id="3.30.360.10">
    <property type="entry name" value="Dihydrodipicolinate Reductase, domain 2"/>
    <property type="match status" value="1"/>
</dbReference>
<evidence type="ECO:0000313" key="3">
    <source>
        <dbReference type="Proteomes" id="UP000238338"/>
    </source>
</evidence>
<dbReference type="GO" id="GO:0000166">
    <property type="term" value="F:nucleotide binding"/>
    <property type="evidence" value="ECO:0007669"/>
    <property type="project" value="InterPro"/>
</dbReference>
<comment type="caution">
    <text evidence="2">The sequence shown here is derived from an EMBL/GenBank/DDBJ whole genome shotgun (WGS) entry which is preliminary data.</text>
</comment>
<dbReference type="AlphaFoldDB" id="A0A2S8SAC2"/>
<sequence>MQVALVGIGKIALDQHVPAITSSPDWVLAATVSRHGGVGGVPAYTDFAALLAERQDIRVISLCLPPVPRFAYAAAALKAGRHVMLEKPPGATLSECHALEGLARAGRLSLYATWHSREAAQVAAAKAWLADKALRHLSVTWKEDVRRWHPGQDWIWEPGGLGVFDPGINALSIVTAILPEPIHLTAATLSFPDNRQTPIAADLRFHHPGGAEVSAVFDWRQEGDQTWTIKAVTDAGTLTLTDGGAQMAVDGVRAAAQDDAPLTGEYPRLYSKMARLVQAGGIDMDLSPMRHVADAFTLGRRVTVAPFHW</sequence>
<organism evidence="2 3">
    <name type="scientific">Albidovulum denitrificans</name>
    <dbReference type="NCBI Taxonomy" id="404881"/>
    <lineage>
        <taxon>Bacteria</taxon>
        <taxon>Pseudomonadati</taxon>
        <taxon>Pseudomonadota</taxon>
        <taxon>Alphaproteobacteria</taxon>
        <taxon>Rhodobacterales</taxon>
        <taxon>Paracoccaceae</taxon>
        <taxon>Albidovulum</taxon>
    </lineage>
</organism>
<proteinExistence type="predicted"/>
<dbReference type="Proteomes" id="UP000238338">
    <property type="component" value="Unassembled WGS sequence"/>
</dbReference>
<dbReference type="Pfam" id="PF01408">
    <property type="entry name" value="GFO_IDH_MocA"/>
    <property type="match status" value="1"/>
</dbReference>